<name>A0ABQ3WMY9_9ACTN</name>
<comment type="caution">
    <text evidence="6">The sequence shown here is derived from an EMBL/GenBank/DDBJ whole genome shotgun (WGS) entry which is preliminary data.</text>
</comment>
<feature type="domain" description="HTH tetR-type" evidence="5">
    <location>
        <begin position="21"/>
        <end position="80"/>
    </location>
</feature>
<dbReference type="InterPro" id="IPR001647">
    <property type="entry name" value="HTH_TetR"/>
</dbReference>
<gene>
    <name evidence="6" type="ORF">Aca07nite_48780</name>
</gene>
<dbReference type="InterPro" id="IPR036271">
    <property type="entry name" value="Tet_transcr_reg_TetR-rel_C_sf"/>
</dbReference>
<dbReference type="PANTHER" id="PTHR30055">
    <property type="entry name" value="HTH-TYPE TRANSCRIPTIONAL REGULATOR RUTR"/>
    <property type="match status" value="1"/>
</dbReference>
<keyword evidence="1" id="KW-0805">Transcription regulation</keyword>
<dbReference type="Gene3D" id="1.10.357.10">
    <property type="entry name" value="Tetracycline Repressor, domain 2"/>
    <property type="match status" value="1"/>
</dbReference>
<evidence type="ECO:0000256" key="3">
    <source>
        <dbReference type="ARBA" id="ARBA00023163"/>
    </source>
</evidence>
<evidence type="ECO:0000256" key="2">
    <source>
        <dbReference type="ARBA" id="ARBA00023125"/>
    </source>
</evidence>
<proteinExistence type="predicted"/>
<dbReference type="SUPFAM" id="SSF48498">
    <property type="entry name" value="Tetracyclin repressor-like, C-terminal domain"/>
    <property type="match status" value="1"/>
</dbReference>
<sequence length="198" mass="21930">MIHAARRILWPMATRLRADARRNRAALLAAAREVFAEQGLDASLDEIARRAGVGNATLYRRFPSRRHLIAEVFASHMTAAVHLAEQALEHPDPWAAFVGYLTRVCELQATDRGLAELLVTTAFDDDERLAALRVAAQRRAVDVLIRAQRAGRLRSDFTRDDLGLLMMANAGVAQHSADPHAWRRQLTLVIGGLGTRPV</sequence>
<dbReference type="PANTHER" id="PTHR30055:SF234">
    <property type="entry name" value="HTH-TYPE TRANSCRIPTIONAL REGULATOR BETI"/>
    <property type="match status" value="1"/>
</dbReference>
<protein>
    <submittedName>
        <fullName evidence="6">TetR family transcriptional regulator</fullName>
    </submittedName>
</protein>
<dbReference type="Pfam" id="PF21597">
    <property type="entry name" value="TetR_C_43"/>
    <property type="match status" value="1"/>
</dbReference>
<organism evidence="6">
    <name type="scientific">Actinoplanes campanulatus</name>
    <dbReference type="NCBI Taxonomy" id="113559"/>
    <lineage>
        <taxon>Bacteria</taxon>
        <taxon>Bacillati</taxon>
        <taxon>Actinomycetota</taxon>
        <taxon>Actinomycetes</taxon>
        <taxon>Micromonosporales</taxon>
        <taxon>Micromonosporaceae</taxon>
        <taxon>Actinoplanes</taxon>
    </lineage>
</organism>
<evidence type="ECO:0000259" key="5">
    <source>
        <dbReference type="PROSITE" id="PS50977"/>
    </source>
</evidence>
<evidence type="ECO:0000256" key="4">
    <source>
        <dbReference type="PROSITE-ProRule" id="PRU00335"/>
    </source>
</evidence>
<dbReference type="PROSITE" id="PS50977">
    <property type="entry name" value="HTH_TETR_2"/>
    <property type="match status" value="1"/>
</dbReference>
<evidence type="ECO:0000313" key="6">
    <source>
        <dbReference type="EMBL" id="GID47603.1"/>
    </source>
</evidence>
<dbReference type="EMBL" id="BOMF01000093">
    <property type="protein sequence ID" value="GID47603.1"/>
    <property type="molecule type" value="Genomic_DNA"/>
</dbReference>
<feature type="DNA-binding region" description="H-T-H motif" evidence="4">
    <location>
        <begin position="43"/>
        <end position="62"/>
    </location>
</feature>
<dbReference type="Pfam" id="PF00440">
    <property type="entry name" value="TetR_N"/>
    <property type="match status" value="1"/>
</dbReference>
<dbReference type="SUPFAM" id="SSF46689">
    <property type="entry name" value="Homeodomain-like"/>
    <property type="match status" value="1"/>
</dbReference>
<dbReference type="InterPro" id="IPR049445">
    <property type="entry name" value="TetR_SbtR-like_C"/>
</dbReference>
<dbReference type="InterPro" id="IPR009057">
    <property type="entry name" value="Homeodomain-like_sf"/>
</dbReference>
<keyword evidence="2 4" id="KW-0238">DNA-binding</keyword>
<evidence type="ECO:0000256" key="1">
    <source>
        <dbReference type="ARBA" id="ARBA00023015"/>
    </source>
</evidence>
<dbReference type="PRINTS" id="PR00455">
    <property type="entry name" value="HTHTETR"/>
</dbReference>
<dbReference type="InterPro" id="IPR050109">
    <property type="entry name" value="HTH-type_TetR-like_transc_reg"/>
</dbReference>
<accession>A0ABQ3WMY9</accession>
<reference evidence="6" key="1">
    <citation type="submission" date="2021-01" db="EMBL/GenBank/DDBJ databases">
        <title>Whole genome shotgun sequence of Actinoplanes capillaceus NBRC 16408.</title>
        <authorList>
            <person name="Komaki H."/>
            <person name="Tamura T."/>
        </authorList>
    </citation>
    <scope>NUCLEOTIDE SEQUENCE [LARGE SCALE GENOMIC DNA]</scope>
    <source>
        <strain evidence="6">NBRC 16408</strain>
    </source>
</reference>
<keyword evidence="3" id="KW-0804">Transcription</keyword>